<evidence type="ECO:0000256" key="2">
    <source>
        <dbReference type="ARBA" id="ARBA00022692"/>
    </source>
</evidence>
<comment type="caution">
    <text evidence="6">The sequence shown here is derived from an EMBL/GenBank/DDBJ whole genome shotgun (WGS) entry which is preliminary data.</text>
</comment>
<feature type="transmembrane region" description="Helical" evidence="5">
    <location>
        <begin position="73"/>
        <end position="97"/>
    </location>
</feature>
<keyword evidence="3 5" id="KW-1133">Transmembrane helix</keyword>
<dbReference type="RefSeq" id="WP_153025513.1">
    <property type="nucleotide sequence ID" value="NZ_WIAO01000013.1"/>
</dbReference>
<evidence type="ECO:0000313" key="6">
    <source>
        <dbReference type="EMBL" id="MQM26345.1"/>
    </source>
</evidence>
<dbReference type="EMBL" id="WIAO01000013">
    <property type="protein sequence ID" value="MQM26345.1"/>
    <property type="molecule type" value="Genomic_DNA"/>
</dbReference>
<feature type="transmembrane region" description="Helical" evidence="5">
    <location>
        <begin position="46"/>
        <end position="67"/>
    </location>
</feature>
<sequence>MDIALWVTAGLLALVLLGGTAKLFLPNAKIVAMGAKSDQLAWVTDFPPGALKAIGLLELLGVIGLLLPGALGIAPVLVPIAASGAVALFTGAVIMRVRRGERGTVTVNVIYLAMALFVAVGRFVFVPFPG</sequence>
<keyword evidence="2 5" id="KW-0812">Transmembrane</keyword>
<dbReference type="GO" id="GO:0016020">
    <property type="term" value="C:membrane"/>
    <property type="evidence" value="ECO:0007669"/>
    <property type="project" value="UniProtKB-SubCell"/>
</dbReference>
<name>A0A6L5G9J6_9ACTN</name>
<feature type="transmembrane region" description="Helical" evidence="5">
    <location>
        <begin position="109"/>
        <end position="128"/>
    </location>
</feature>
<feature type="transmembrane region" description="Helical" evidence="5">
    <location>
        <begin position="6"/>
        <end position="25"/>
    </location>
</feature>
<gene>
    <name evidence="6" type="ORF">GFD30_12300</name>
</gene>
<organism evidence="6 7">
    <name type="scientific">Glycomyces albidus</name>
    <dbReference type="NCBI Taxonomy" id="2656774"/>
    <lineage>
        <taxon>Bacteria</taxon>
        <taxon>Bacillati</taxon>
        <taxon>Actinomycetota</taxon>
        <taxon>Actinomycetes</taxon>
        <taxon>Glycomycetales</taxon>
        <taxon>Glycomycetaceae</taxon>
        <taxon>Glycomyces</taxon>
    </lineage>
</organism>
<proteinExistence type="predicted"/>
<protein>
    <submittedName>
        <fullName evidence="6">DoxX family protein</fullName>
    </submittedName>
</protein>
<evidence type="ECO:0000313" key="7">
    <source>
        <dbReference type="Proteomes" id="UP000477750"/>
    </source>
</evidence>
<comment type="subcellular location">
    <subcellularLocation>
        <location evidence="1">Membrane</location>
        <topology evidence="1">Multi-pass membrane protein</topology>
    </subcellularLocation>
</comment>
<evidence type="ECO:0000256" key="3">
    <source>
        <dbReference type="ARBA" id="ARBA00022989"/>
    </source>
</evidence>
<evidence type="ECO:0000256" key="1">
    <source>
        <dbReference type="ARBA" id="ARBA00004141"/>
    </source>
</evidence>
<evidence type="ECO:0000256" key="5">
    <source>
        <dbReference type="SAM" id="Phobius"/>
    </source>
</evidence>
<dbReference type="Proteomes" id="UP000477750">
    <property type="component" value="Unassembled WGS sequence"/>
</dbReference>
<keyword evidence="7" id="KW-1185">Reference proteome</keyword>
<dbReference type="InterPro" id="IPR032808">
    <property type="entry name" value="DoxX"/>
</dbReference>
<reference evidence="6 7" key="1">
    <citation type="submission" date="2019-10" db="EMBL/GenBank/DDBJ databases">
        <title>Glycomyces albidus sp. nov., a novel actinomycete isolated from rhizosphere soil of wheat (Triticum aestivum L.).</title>
        <authorList>
            <person name="Qian L."/>
        </authorList>
    </citation>
    <scope>NUCLEOTIDE SEQUENCE [LARGE SCALE GENOMIC DNA]</scope>
    <source>
        <strain evidence="6 7">NEAU-7082</strain>
    </source>
</reference>
<evidence type="ECO:0000256" key="4">
    <source>
        <dbReference type="ARBA" id="ARBA00023136"/>
    </source>
</evidence>
<dbReference type="Pfam" id="PF13564">
    <property type="entry name" value="DoxX_2"/>
    <property type="match status" value="1"/>
</dbReference>
<keyword evidence="4 5" id="KW-0472">Membrane</keyword>
<accession>A0A6L5G9J6</accession>
<dbReference type="AlphaFoldDB" id="A0A6L5G9J6"/>